<protein>
    <recommendedName>
        <fullName evidence="2">DUF3152 domain-containing protein</fullName>
    </recommendedName>
</protein>
<organism evidence="3 4">
    <name type="scientific">Nocardioides lentus</name>
    <dbReference type="NCBI Taxonomy" id="338077"/>
    <lineage>
        <taxon>Bacteria</taxon>
        <taxon>Bacillati</taxon>
        <taxon>Actinomycetota</taxon>
        <taxon>Actinomycetes</taxon>
        <taxon>Propionibacteriales</taxon>
        <taxon>Nocardioidaceae</taxon>
        <taxon>Nocardioides</taxon>
    </lineage>
</organism>
<evidence type="ECO:0000259" key="2">
    <source>
        <dbReference type="Pfam" id="PF11350"/>
    </source>
</evidence>
<dbReference type="RefSeq" id="WP_344006897.1">
    <property type="nucleotide sequence ID" value="NZ_BAAAMY010000004.1"/>
</dbReference>
<dbReference type="Proteomes" id="UP001501612">
    <property type="component" value="Unassembled WGS sequence"/>
</dbReference>
<proteinExistence type="predicted"/>
<sequence length="288" mass="31753">MGLRPALAALLLAAGLLVPTASTVPAGAAPAREAAGEPMASTERPRVTGDLRYGRTLRATAGRWTRAPQATRFQWFRGPDPIRGARAQRYTVRPEDVGRRLSVRVTARRDGAGRAWARSRWTDGVGHRVAVRRTVTYSVETRGRVVVGLRGFRRQAQATYDDPRGWRGEGVRFRRVARGGDVSLVLAEADEVPRFSSGCSARWSCRVGRFVIINQARWRGASAGWDRAGGSLRDYRHMVVNHETGHWLGRGHADCAGRGRLAPVMMQQSKGLDGCRPNPWPTVAELRD</sequence>
<name>A0ABP5AQW5_9ACTN</name>
<comment type="caution">
    <text evidence="3">The sequence shown here is derived from an EMBL/GenBank/DDBJ whole genome shotgun (WGS) entry which is preliminary data.</text>
</comment>
<evidence type="ECO:0000256" key="1">
    <source>
        <dbReference type="SAM" id="SignalP"/>
    </source>
</evidence>
<keyword evidence="1" id="KW-0732">Signal</keyword>
<evidence type="ECO:0000313" key="4">
    <source>
        <dbReference type="Proteomes" id="UP001501612"/>
    </source>
</evidence>
<feature type="signal peptide" evidence="1">
    <location>
        <begin position="1"/>
        <end position="28"/>
    </location>
</feature>
<dbReference type="Pfam" id="PF11350">
    <property type="entry name" value="DUF3152"/>
    <property type="match status" value="1"/>
</dbReference>
<dbReference type="InterPro" id="IPR022603">
    <property type="entry name" value="DUF3152"/>
</dbReference>
<feature type="domain" description="DUF3152" evidence="2">
    <location>
        <begin position="148"/>
        <end position="273"/>
    </location>
</feature>
<evidence type="ECO:0000313" key="3">
    <source>
        <dbReference type="EMBL" id="GAA1919364.1"/>
    </source>
</evidence>
<gene>
    <name evidence="3" type="ORF">GCM10009737_21120</name>
</gene>
<dbReference type="SUPFAM" id="SSF55486">
    <property type="entry name" value="Metalloproteases ('zincins'), catalytic domain"/>
    <property type="match status" value="1"/>
</dbReference>
<dbReference type="EMBL" id="BAAAMY010000004">
    <property type="protein sequence ID" value="GAA1919364.1"/>
    <property type="molecule type" value="Genomic_DNA"/>
</dbReference>
<accession>A0ABP5AQW5</accession>
<dbReference type="Gene3D" id="2.60.40.2700">
    <property type="match status" value="1"/>
</dbReference>
<reference evidence="4" key="1">
    <citation type="journal article" date="2019" name="Int. J. Syst. Evol. Microbiol.">
        <title>The Global Catalogue of Microorganisms (GCM) 10K type strain sequencing project: providing services to taxonomists for standard genome sequencing and annotation.</title>
        <authorList>
            <consortium name="The Broad Institute Genomics Platform"/>
            <consortium name="The Broad Institute Genome Sequencing Center for Infectious Disease"/>
            <person name="Wu L."/>
            <person name="Ma J."/>
        </authorList>
    </citation>
    <scope>NUCLEOTIDE SEQUENCE [LARGE SCALE GENOMIC DNA]</scope>
    <source>
        <strain evidence="4">JCM 14046</strain>
    </source>
</reference>
<feature type="chain" id="PRO_5045473374" description="DUF3152 domain-containing protein" evidence="1">
    <location>
        <begin position="29"/>
        <end position="288"/>
    </location>
</feature>
<keyword evidence="4" id="KW-1185">Reference proteome</keyword>